<dbReference type="Proteomes" id="UP000308730">
    <property type="component" value="Unassembled WGS sequence"/>
</dbReference>
<sequence length="56" mass="6212">MLKPSDIPVFDQTFINYAPELTRKPATTREAETVQTAVLNQINGRLLLEPSAQGQV</sequence>
<evidence type="ECO:0000313" key="1">
    <source>
        <dbReference type="EMBL" id="THH27132.1"/>
    </source>
</evidence>
<reference evidence="1 2" key="1">
    <citation type="submission" date="2019-02" db="EMBL/GenBank/DDBJ databases">
        <title>Genome sequencing of the rare red list fungi Antrodiella citrinella (Flaviporus citrinellus).</title>
        <authorList>
            <person name="Buettner E."/>
            <person name="Kellner H."/>
        </authorList>
    </citation>
    <scope>NUCLEOTIDE SEQUENCE [LARGE SCALE GENOMIC DNA]</scope>
    <source>
        <strain evidence="1 2">DSM 108506</strain>
    </source>
</reference>
<keyword evidence="2" id="KW-1185">Reference proteome</keyword>
<gene>
    <name evidence="1" type="ORF">EUX98_g7054</name>
</gene>
<organism evidence="1 2">
    <name type="scientific">Antrodiella citrinella</name>
    <dbReference type="NCBI Taxonomy" id="2447956"/>
    <lineage>
        <taxon>Eukaryota</taxon>
        <taxon>Fungi</taxon>
        <taxon>Dikarya</taxon>
        <taxon>Basidiomycota</taxon>
        <taxon>Agaricomycotina</taxon>
        <taxon>Agaricomycetes</taxon>
        <taxon>Polyporales</taxon>
        <taxon>Steccherinaceae</taxon>
        <taxon>Antrodiella</taxon>
    </lineage>
</organism>
<protein>
    <submittedName>
        <fullName evidence="1">Uncharacterized protein</fullName>
    </submittedName>
</protein>
<comment type="caution">
    <text evidence="1">The sequence shown here is derived from an EMBL/GenBank/DDBJ whole genome shotgun (WGS) entry which is preliminary data.</text>
</comment>
<accession>A0A4S4MMN7</accession>
<proteinExistence type="predicted"/>
<name>A0A4S4MMN7_9APHY</name>
<dbReference type="EMBL" id="SGPM01000277">
    <property type="protein sequence ID" value="THH27132.1"/>
    <property type="molecule type" value="Genomic_DNA"/>
</dbReference>
<evidence type="ECO:0000313" key="2">
    <source>
        <dbReference type="Proteomes" id="UP000308730"/>
    </source>
</evidence>
<dbReference type="AlphaFoldDB" id="A0A4S4MMN7"/>